<evidence type="ECO:0000256" key="4">
    <source>
        <dbReference type="ARBA" id="ARBA00022452"/>
    </source>
</evidence>
<dbReference type="OrthoDB" id="940457at2"/>
<dbReference type="GO" id="GO:0015288">
    <property type="term" value="F:porin activity"/>
    <property type="evidence" value="ECO:0007669"/>
    <property type="project" value="TreeGrafter"/>
</dbReference>
<dbReference type="InterPro" id="IPR051906">
    <property type="entry name" value="TolC-like"/>
</dbReference>
<dbReference type="STRING" id="880526.GCA_000427365_01094"/>
<dbReference type="InterPro" id="IPR003423">
    <property type="entry name" value="OMP_efflux"/>
</dbReference>
<keyword evidence="5" id="KW-0812">Transmembrane</keyword>
<dbReference type="GO" id="GO:0015562">
    <property type="term" value="F:efflux transmembrane transporter activity"/>
    <property type="evidence" value="ECO:0007669"/>
    <property type="project" value="InterPro"/>
</dbReference>
<keyword evidence="9" id="KW-1185">Reference proteome</keyword>
<reference evidence="8 9" key="1">
    <citation type="submission" date="2018-06" db="EMBL/GenBank/DDBJ databases">
        <authorList>
            <consortium name="Pathogen Informatics"/>
            <person name="Doyle S."/>
        </authorList>
    </citation>
    <scope>NUCLEOTIDE SEQUENCE [LARGE SCALE GENOMIC DNA]</scope>
    <source>
        <strain evidence="8 9">NCTC11190</strain>
    </source>
</reference>
<comment type="similarity">
    <text evidence="2">Belongs to the outer membrane factor (OMF) (TC 1.B.17) family.</text>
</comment>
<organism evidence="8 9">
    <name type="scientific">Rikenella microfusus</name>
    <dbReference type="NCBI Taxonomy" id="28139"/>
    <lineage>
        <taxon>Bacteria</taxon>
        <taxon>Pseudomonadati</taxon>
        <taxon>Bacteroidota</taxon>
        <taxon>Bacteroidia</taxon>
        <taxon>Bacteroidales</taxon>
        <taxon>Rikenellaceae</taxon>
        <taxon>Rikenella</taxon>
    </lineage>
</organism>
<dbReference type="Gene3D" id="1.20.1600.10">
    <property type="entry name" value="Outer membrane efflux proteins (OEP)"/>
    <property type="match status" value="1"/>
</dbReference>
<evidence type="ECO:0000313" key="8">
    <source>
        <dbReference type="EMBL" id="SUE33151.1"/>
    </source>
</evidence>
<keyword evidence="4" id="KW-1134">Transmembrane beta strand</keyword>
<dbReference type="Proteomes" id="UP000255233">
    <property type="component" value="Unassembled WGS sequence"/>
</dbReference>
<name>A0A379MND3_9BACT</name>
<evidence type="ECO:0000256" key="2">
    <source>
        <dbReference type="ARBA" id="ARBA00007613"/>
    </source>
</evidence>
<keyword evidence="7" id="KW-0998">Cell outer membrane</keyword>
<dbReference type="EMBL" id="UGVL01000001">
    <property type="protein sequence ID" value="SUE33151.1"/>
    <property type="molecule type" value="Genomic_DNA"/>
</dbReference>
<gene>
    <name evidence="8" type="ORF">NCTC11190_00348</name>
</gene>
<dbReference type="AlphaFoldDB" id="A0A379MND3"/>
<keyword evidence="6" id="KW-0472">Membrane</keyword>
<dbReference type="PANTHER" id="PTHR30026">
    <property type="entry name" value="OUTER MEMBRANE PROTEIN TOLC"/>
    <property type="match status" value="1"/>
</dbReference>
<dbReference type="Pfam" id="PF02321">
    <property type="entry name" value="OEP"/>
    <property type="match status" value="2"/>
</dbReference>
<protein>
    <submittedName>
        <fullName evidence="8">Type I secretion outer membrane protein, TolC family</fullName>
    </submittedName>
</protein>
<dbReference type="GO" id="GO:1990281">
    <property type="term" value="C:efflux pump complex"/>
    <property type="evidence" value="ECO:0007669"/>
    <property type="project" value="TreeGrafter"/>
</dbReference>
<evidence type="ECO:0000256" key="6">
    <source>
        <dbReference type="ARBA" id="ARBA00023136"/>
    </source>
</evidence>
<keyword evidence="3" id="KW-0813">Transport</keyword>
<evidence type="ECO:0000256" key="3">
    <source>
        <dbReference type="ARBA" id="ARBA00022448"/>
    </source>
</evidence>
<sequence length="530" mass="60111">MDAKSGGGDRDLFRIKPYNLPYLISIHIVVKFSRIQLFLSGTAVLVAIVGCGGRVSAQPVRLTLREAIDRAQAYSIDAMTAKHTYLSQYWQYRSYKAQMLPSLSLSGTIPDFDKSYTSLQNAVTGEYNYVDNYAMQNSLGLYLQQNITATGGNIQLYTGLNRLDQFSPDRDVTWNSAPVSLILNQPIGGFNQLKWDKRIEPVRYEKAKYEYLESMETVTANAVTLFFNLLVAQQDLAIARQNYANTDTLYKISQERFRIGAISKNDLMQLELQLLNGGMSINTSKLRLDMAAAELKSYLMYEEQDSVVLEIPENVAEIEIPIDEAYRLAFTNTSFEYRNRISQLEAEMNVAQAKANRRPQATVYARFGLNQVAGTIGNAYRNPLDQETIRMGITVPIFDGGVAKGKVRTALSLQEVTQAEIDKERIDRKQDIYLKVMQFNNQNVQCSISAKADSVAQERYDLSLRQFAGGKISVLDFNTAQSERNTAHTSYLTELQNYWNYYFAIQRYTLFDFLHQRNIAASFDATSLEK</sequence>
<comment type="subcellular location">
    <subcellularLocation>
        <location evidence="1">Cell outer membrane</location>
    </subcellularLocation>
</comment>
<dbReference type="GO" id="GO:0009279">
    <property type="term" value="C:cell outer membrane"/>
    <property type="evidence" value="ECO:0007669"/>
    <property type="project" value="UniProtKB-SubCell"/>
</dbReference>
<dbReference type="SUPFAM" id="SSF56954">
    <property type="entry name" value="Outer membrane efflux proteins (OEP)"/>
    <property type="match status" value="1"/>
</dbReference>
<accession>A0A379MND3</accession>
<dbReference type="PANTHER" id="PTHR30026:SF20">
    <property type="entry name" value="OUTER MEMBRANE PROTEIN TOLC"/>
    <property type="match status" value="1"/>
</dbReference>
<proteinExistence type="inferred from homology"/>
<evidence type="ECO:0000256" key="7">
    <source>
        <dbReference type="ARBA" id="ARBA00023237"/>
    </source>
</evidence>
<evidence type="ECO:0000256" key="1">
    <source>
        <dbReference type="ARBA" id="ARBA00004442"/>
    </source>
</evidence>
<evidence type="ECO:0000313" key="9">
    <source>
        <dbReference type="Proteomes" id="UP000255233"/>
    </source>
</evidence>
<evidence type="ECO:0000256" key="5">
    <source>
        <dbReference type="ARBA" id="ARBA00022692"/>
    </source>
</evidence>